<dbReference type="PANTHER" id="PTHR43812">
    <property type="entry name" value="BLR2425 PROTEIN"/>
    <property type="match status" value="1"/>
</dbReference>
<dbReference type="STRING" id="582675.SAMN05192565_11865"/>
<dbReference type="SMART" id="SM00903">
    <property type="entry name" value="Flavin_Reduct"/>
    <property type="match status" value="1"/>
</dbReference>
<dbReference type="Proteomes" id="UP000199229">
    <property type="component" value="Unassembled WGS sequence"/>
</dbReference>
<dbReference type="AlphaFoldDB" id="A0A1I2VYR0"/>
<dbReference type="InterPro" id="IPR012349">
    <property type="entry name" value="Split_barrel_FMN-bd"/>
</dbReference>
<dbReference type="RefSeq" id="WP_091973442.1">
    <property type="nucleotide sequence ID" value="NZ_FOPM01000018.1"/>
</dbReference>
<dbReference type="SUPFAM" id="SSF50475">
    <property type="entry name" value="FMN-binding split barrel"/>
    <property type="match status" value="1"/>
</dbReference>
<dbReference type="GO" id="GO:0016646">
    <property type="term" value="F:oxidoreductase activity, acting on the CH-NH group of donors, NAD or NADP as acceptor"/>
    <property type="evidence" value="ECO:0007669"/>
    <property type="project" value="UniProtKB-ARBA"/>
</dbReference>
<reference evidence="3" key="1">
    <citation type="submission" date="2016-10" db="EMBL/GenBank/DDBJ databases">
        <authorList>
            <person name="Varghese N."/>
            <person name="Submissions S."/>
        </authorList>
    </citation>
    <scope>NUCLEOTIDE SEQUENCE [LARGE SCALE GENOMIC DNA]</scope>
    <source>
        <strain evidence="3">Gh-105</strain>
    </source>
</reference>
<organism evidence="2 3">
    <name type="scientific">Methylobacterium gossipiicola</name>
    <dbReference type="NCBI Taxonomy" id="582675"/>
    <lineage>
        <taxon>Bacteria</taxon>
        <taxon>Pseudomonadati</taxon>
        <taxon>Pseudomonadota</taxon>
        <taxon>Alphaproteobacteria</taxon>
        <taxon>Hyphomicrobiales</taxon>
        <taxon>Methylobacteriaceae</taxon>
        <taxon>Methylobacterium</taxon>
    </lineage>
</organism>
<dbReference type="Pfam" id="PF01613">
    <property type="entry name" value="Flavin_Reduct"/>
    <property type="match status" value="1"/>
</dbReference>
<gene>
    <name evidence="2" type="ORF">SAMN05192565_11865</name>
</gene>
<feature type="domain" description="Flavin reductase like" evidence="1">
    <location>
        <begin position="17"/>
        <end position="164"/>
    </location>
</feature>
<dbReference type="OrthoDB" id="9783347at2"/>
<dbReference type="EMBL" id="FOPM01000018">
    <property type="protein sequence ID" value="SFG94172.1"/>
    <property type="molecule type" value="Genomic_DNA"/>
</dbReference>
<name>A0A1I2VYR0_9HYPH</name>
<dbReference type="Gene3D" id="2.30.110.10">
    <property type="entry name" value="Electron Transport, Fmn-binding Protein, Chain A"/>
    <property type="match status" value="1"/>
</dbReference>
<protein>
    <submittedName>
        <fullName evidence="2">NADH-FMN oxidoreductase RutF, flavin reductase (DIM6/NTAB) family</fullName>
    </submittedName>
</protein>
<evidence type="ECO:0000313" key="3">
    <source>
        <dbReference type="Proteomes" id="UP000199229"/>
    </source>
</evidence>
<dbReference type="PANTHER" id="PTHR43812:SF2">
    <property type="entry name" value="FLAVIN REDUCTASE LIKE DOMAIN-CONTAINING PROTEIN"/>
    <property type="match status" value="1"/>
</dbReference>
<accession>A0A1I2VYR0</accession>
<dbReference type="InterPro" id="IPR002563">
    <property type="entry name" value="Flavin_Rdtase-like_dom"/>
</dbReference>
<keyword evidence="3" id="KW-1185">Reference proteome</keyword>
<dbReference type="GO" id="GO:0010181">
    <property type="term" value="F:FMN binding"/>
    <property type="evidence" value="ECO:0007669"/>
    <property type="project" value="InterPro"/>
</dbReference>
<evidence type="ECO:0000259" key="1">
    <source>
        <dbReference type="SMART" id="SM00903"/>
    </source>
</evidence>
<evidence type="ECO:0000313" key="2">
    <source>
        <dbReference type="EMBL" id="SFG94172.1"/>
    </source>
</evidence>
<sequence>MHYDSETRGLPHNPFKALVAPRPIGWISAMNRAGQVNLAPYSYFNAVAADPDMVMFSSSGRKDAMTFAEEGGEFVCNLATHALRDAMNATSAPLPRGQSEFEAAGLTPVPSRKVRPPRVGESPAAIECKWVRTVPLQPLDGSDASHFLVIGQVVSIYIDDAFIRDGLVETGAMRPILRGGYFDYFTAEPETRFSLKRPAGAGQ</sequence>
<proteinExistence type="predicted"/>